<name>A0A4R1L217_9BACT</name>
<dbReference type="Pfam" id="PF08327">
    <property type="entry name" value="AHSA1"/>
    <property type="match status" value="1"/>
</dbReference>
<sequence length="168" mass="18770">MTEKAVSEIERMVITRIFDAPRELVWKAWTDPKYIMQWWGPKGFTAPVCKMDFRVGGKLLCCMRSPDGQEGWNAVEYYEIVPYEKIVSLMYFSDAEGNKIDPAQLGIEPAIEGAYDVALFEDLGNGQTKLTFIGNEPLESAKNSGQLEGWIEILDKLAAVIGGLAQAK</sequence>
<comment type="similarity">
    <text evidence="1">Belongs to the AHA1 family.</text>
</comment>
<dbReference type="EMBL" id="SMGK01000004">
    <property type="protein sequence ID" value="TCK72032.1"/>
    <property type="molecule type" value="Genomic_DNA"/>
</dbReference>
<comment type="caution">
    <text evidence="3">The sequence shown here is derived from an EMBL/GenBank/DDBJ whole genome shotgun (WGS) entry which is preliminary data.</text>
</comment>
<dbReference type="InterPro" id="IPR023393">
    <property type="entry name" value="START-like_dom_sf"/>
</dbReference>
<organism evidence="3 4">
    <name type="scientific">Acidipila rosea</name>
    <dbReference type="NCBI Taxonomy" id="768535"/>
    <lineage>
        <taxon>Bacteria</taxon>
        <taxon>Pseudomonadati</taxon>
        <taxon>Acidobacteriota</taxon>
        <taxon>Terriglobia</taxon>
        <taxon>Terriglobales</taxon>
        <taxon>Acidobacteriaceae</taxon>
        <taxon>Acidipila</taxon>
    </lineage>
</organism>
<gene>
    <name evidence="3" type="ORF">C7378_2664</name>
</gene>
<keyword evidence="4" id="KW-1185">Reference proteome</keyword>
<dbReference type="OrthoDB" id="2580049at2"/>
<dbReference type="SUPFAM" id="SSF55961">
    <property type="entry name" value="Bet v1-like"/>
    <property type="match status" value="1"/>
</dbReference>
<dbReference type="AlphaFoldDB" id="A0A4R1L217"/>
<dbReference type="Proteomes" id="UP000295210">
    <property type="component" value="Unassembled WGS sequence"/>
</dbReference>
<proteinExistence type="inferred from homology"/>
<reference evidence="3 4" key="1">
    <citation type="submission" date="2019-03" db="EMBL/GenBank/DDBJ databases">
        <title>Genomic Encyclopedia of Type Strains, Phase IV (KMG-IV): sequencing the most valuable type-strain genomes for metagenomic binning, comparative biology and taxonomic classification.</title>
        <authorList>
            <person name="Goeker M."/>
        </authorList>
    </citation>
    <scope>NUCLEOTIDE SEQUENCE [LARGE SCALE GENOMIC DNA]</scope>
    <source>
        <strain evidence="3 4">DSM 103428</strain>
    </source>
</reference>
<evidence type="ECO:0000313" key="4">
    <source>
        <dbReference type="Proteomes" id="UP000295210"/>
    </source>
</evidence>
<dbReference type="RefSeq" id="WP_131997487.1">
    <property type="nucleotide sequence ID" value="NZ_SMGK01000004.1"/>
</dbReference>
<evidence type="ECO:0000259" key="2">
    <source>
        <dbReference type="Pfam" id="PF08327"/>
    </source>
</evidence>
<feature type="domain" description="Activator of Hsp90 ATPase homologue 1/2-like C-terminal" evidence="2">
    <location>
        <begin position="19"/>
        <end position="161"/>
    </location>
</feature>
<protein>
    <submittedName>
        <fullName evidence="3">Uncharacterized protein YndB with AHSA1/START domain</fullName>
    </submittedName>
</protein>
<dbReference type="Gene3D" id="3.30.530.20">
    <property type="match status" value="1"/>
</dbReference>
<evidence type="ECO:0000313" key="3">
    <source>
        <dbReference type="EMBL" id="TCK72032.1"/>
    </source>
</evidence>
<accession>A0A4R1L217</accession>
<dbReference type="InterPro" id="IPR013538">
    <property type="entry name" value="ASHA1/2-like_C"/>
</dbReference>
<evidence type="ECO:0000256" key="1">
    <source>
        <dbReference type="ARBA" id="ARBA00006817"/>
    </source>
</evidence>